<keyword evidence="1" id="KW-0812">Transmembrane</keyword>
<proteinExistence type="predicted"/>
<evidence type="ECO:0000256" key="1">
    <source>
        <dbReference type="SAM" id="Phobius"/>
    </source>
</evidence>
<dbReference type="Proteomes" id="UP000194857">
    <property type="component" value="Unassembled WGS sequence"/>
</dbReference>
<reference evidence="2 3" key="1">
    <citation type="submission" date="2017-05" db="EMBL/GenBank/DDBJ databases">
        <authorList>
            <person name="Song R."/>
            <person name="Chenine A.L."/>
            <person name="Ruprecht R.M."/>
        </authorList>
    </citation>
    <scope>NUCLEOTIDE SEQUENCE [LARGE SCALE GENOMIC DNA]</scope>
    <source>
        <strain evidence="2 3">S567_C10_BS</strain>
    </source>
</reference>
<dbReference type="AlphaFoldDB" id="A0A241XRJ1"/>
<name>A0A241XRJ1_PSEAI</name>
<accession>A0A241XRJ1</accession>
<feature type="transmembrane region" description="Helical" evidence="1">
    <location>
        <begin position="49"/>
        <end position="80"/>
    </location>
</feature>
<dbReference type="EMBL" id="NFFZ01000004">
    <property type="protein sequence ID" value="OTI63109.1"/>
    <property type="molecule type" value="Genomic_DNA"/>
</dbReference>
<protein>
    <submittedName>
        <fullName evidence="2">Uncharacterized protein</fullName>
    </submittedName>
</protein>
<keyword evidence="1" id="KW-1133">Transmembrane helix</keyword>
<organism evidence="2 3">
    <name type="scientific">Pseudomonas aeruginosa</name>
    <dbReference type="NCBI Taxonomy" id="287"/>
    <lineage>
        <taxon>Bacteria</taxon>
        <taxon>Pseudomonadati</taxon>
        <taxon>Pseudomonadota</taxon>
        <taxon>Gammaproteobacteria</taxon>
        <taxon>Pseudomonadales</taxon>
        <taxon>Pseudomonadaceae</taxon>
        <taxon>Pseudomonas</taxon>
    </lineage>
</organism>
<dbReference type="RefSeq" id="WP_065327644.1">
    <property type="nucleotide sequence ID" value="NZ_NFFZ01000004.1"/>
</dbReference>
<feature type="transmembrane region" description="Helical" evidence="1">
    <location>
        <begin position="100"/>
        <end position="118"/>
    </location>
</feature>
<evidence type="ECO:0000313" key="2">
    <source>
        <dbReference type="EMBL" id="OTI63109.1"/>
    </source>
</evidence>
<comment type="caution">
    <text evidence="2">The sequence shown here is derived from an EMBL/GenBank/DDBJ whole genome shotgun (WGS) entry which is preliminary data.</text>
</comment>
<gene>
    <name evidence="2" type="ORF">CAZ10_09740</name>
</gene>
<evidence type="ECO:0000313" key="3">
    <source>
        <dbReference type="Proteomes" id="UP000194857"/>
    </source>
</evidence>
<keyword evidence="1" id="KW-0472">Membrane</keyword>
<sequence length="170" mass="18101">MFGSNIPSANPNGMAVSINDIPAGTLSAEQWNQLASKVRGDKWLMLRQVWSILMATLSMAMEVIGAGLGVFGAFLVFTIFVEPEAINTAIAAGFATKAQFILTIIAAATILTFIVALFTSPKMRRDPVEDEMWRLVRVVLGVHATGSYSVRPATVKAEVDVPAGAALGPH</sequence>